<keyword evidence="3" id="KW-1185">Reference proteome</keyword>
<evidence type="ECO:0000313" key="3">
    <source>
        <dbReference type="Proteomes" id="UP000314294"/>
    </source>
</evidence>
<dbReference type="EMBL" id="SRLO01001234">
    <property type="protein sequence ID" value="TNN39914.1"/>
    <property type="molecule type" value="Genomic_DNA"/>
</dbReference>
<protein>
    <submittedName>
        <fullName evidence="2">Uncharacterized protein</fullName>
    </submittedName>
</protein>
<accession>A0A4Z2FGN8</accession>
<feature type="compositionally biased region" description="Gly residues" evidence="1">
    <location>
        <begin position="147"/>
        <end position="156"/>
    </location>
</feature>
<organism evidence="2 3">
    <name type="scientific">Liparis tanakae</name>
    <name type="common">Tanaka's snailfish</name>
    <dbReference type="NCBI Taxonomy" id="230148"/>
    <lineage>
        <taxon>Eukaryota</taxon>
        <taxon>Metazoa</taxon>
        <taxon>Chordata</taxon>
        <taxon>Craniata</taxon>
        <taxon>Vertebrata</taxon>
        <taxon>Euteleostomi</taxon>
        <taxon>Actinopterygii</taxon>
        <taxon>Neopterygii</taxon>
        <taxon>Teleostei</taxon>
        <taxon>Neoteleostei</taxon>
        <taxon>Acanthomorphata</taxon>
        <taxon>Eupercaria</taxon>
        <taxon>Perciformes</taxon>
        <taxon>Cottioidei</taxon>
        <taxon>Cottales</taxon>
        <taxon>Liparidae</taxon>
        <taxon>Liparis</taxon>
    </lineage>
</organism>
<feature type="compositionally biased region" description="Basic and acidic residues" evidence="1">
    <location>
        <begin position="272"/>
        <end position="295"/>
    </location>
</feature>
<evidence type="ECO:0000313" key="2">
    <source>
        <dbReference type="EMBL" id="TNN39914.1"/>
    </source>
</evidence>
<proteinExistence type="predicted"/>
<dbReference type="AlphaFoldDB" id="A0A4Z2FGN8"/>
<gene>
    <name evidence="2" type="ORF">EYF80_049903</name>
</gene>
<comment type="caution">
    <text evidence="2">The sequence shown here is derived from an EMBL/GenBank/DDBJ whole genome shotgun (WGS) entry which is preliminary data.</text>
</comment>
<sequence>MALSVGSQRTCKVLFCTRCSPCAALHALEQMDIPRHGIFTFGFIRVSERPSLGGVAVSVRVVRVAALGPAPPRRVTPGAAGSASRPAPPVVSSFRPRPKSDRRGGASAPEAPRETETRAAPPHRPVIHGPAHAAVAHAAHGMRGHLGPEGGAPPGGRRGDNRVVDAVLLSPAAWTAGGAASSEGLPGVRRPAGRDPAVAASSPTSPAPPHAVPGPRERPVVLPGRPVRRRGRVVVVRVREGSGGGGERGVPSSPGGVRAVRVAQHHKVRRRGGFDRHGEGRHVGERSRGRRDRGGRGRGGRRRAVGAVLLLLGSAAGRGRVGRRGRVAGGARVGRPRRAQEALVGVHRESARRQAAAAVRRARPHLVGGLELGDGRLQGAVVRQRRRSLRRRLALRERRAELVGVRR</sequence>
<feature type="compositionally biased region" description="Low complexity" evidence="1">
    <location>
        <begin position="77"/>
        <end position="95"/>
    </location>
</feature>
<name>A0A4Z2FGN8_9TELE</name>
<dbReference type="Proteomes" id="UP000314294">
    <property type="component" value="Unassembled WGS sequence"/>
</dbReference>
<feature type="region of interest" description="Disordered" evidence="1">
    <location>
        <begin position="176"/>
        <end position="223"/>
    </location>
</feature>
<evidence type="ECO:0000256" key="1">
    <source>
        <dbReference type="SAM" id="MobiDB-lite"/>
    </source>
</evidence>
<reference evidence="2 3" key="1">
    <citation type="submission" date="2019-03" db="EMBL/GenBank/DDBJ databases">
        <title>First draft genome of Liparis tanakae, snailfish: a comprehensive survey of snailfish specific genes.</title>
        <authorList>
            <person name="Kim W."/>
            <person name="Song I."/>
            <person name="Jeong J.-H."/>
            <person name="Kim D."/>
            <person name="Kim S."/>
            <person name="Ryu S."/>
            <person name="Song J.Y."/>
            <person name="Lee S.K."/>
        </authorList>
    </citation>
    <scope>NUCLEOTIDE SEQUENCE [LARGE SCALE GENOMIC DNA]</scope>
    <source>
        <tissue evidence="2">Muscle</tissue>
    </source>
</reference>
<feature type="region of interest" description="Disordered" evidence="1">
    <location>
        <begin position="69"/>
        <end position="127"/>
    </location>
</feature>
<feature type="region of interest" description="Disordered" evidence="1">
    <location>
        <begin position="264"/>
        <end position="301"/>
    </location>
</feature>
<feature type="region of interest" description="Disordered" evidence="1">
    <location>
        <begin position="142"/>
        <end position="161"/>
    </location>
</feature>